<proteinExistence type="predicted"/>
<sequence>MDLHGMTDEQLEQLLNLVLNEKERRERLKQIPQQVAMLSSQFREGGGDQTELLAAIGG</sequence>
<name>A0A0U4B399_9CAUD</name>
<gene>
    <name evidence="1" type="primary">3</name>
    <name evidence="1" type="ORF">IMMACULATA_3</name>
</gene>
<evidence type="ECO:0000313" key="1">
    <source>
        <dbReference type="EMBL" id="ALY09213.1"/>
    </source>
</evidence>
<organism evidence="1 2">
    <name type="scientific">Arthrobacter phage Immaculata</name>
    <dbReference type="NCBI Taxonomy" id="1772301"/>
    <lineage>
        <taxon>Viruses</taxon>
        <taxon>Duplodnaviria</taxon>
        <taxon>Heunggongvirae</taxon>
        <taxon>Uroviricota</taxon>
        <taxon>Caudoviricetes</taxon>
        <taxon>Korravirus</taxon>
        <taxon>Korravirus glenn</taxon>
    </lineage>
</organism>
<evidence type="ECO:0000313" key="2">
    <source>
        <dbReference type="Proteomes" id="UP000224834"/>
    </source>
</evidence>
<dbReference type="Proteomes" id="UP000224834">
    <property type="component" value="Segment"/>
</dbReference>
<protein>
    <submittedName>
        <fullName evidence="1">Uncharacterized protein</fullName>
    </submittedName>
</protein>
<accession>A0A0U4B399</accession>
<reference evidence="1 2" key="1">
    <citation type="submission" date="2015-11" db="EMBL/GenBank/DDBJ databases">
        <authorList>
            <person name="Zajko M."/>
            <person name="Schoff C."/>
            <person name="Graves L."/>
            <person name="Dunbar D."/>
            <person name="Bradley K.W."/>
            <person name="Asai D.J."/>
            <person name="Jacobs-Sera D."/>
            <person name="Guerrero C.A."/>
            <person name="Bowman C.A."/>
            <person name="Russell D.A."/>
            <person name="Pope W.H."/>
            <person name="Hatfull G.F."/>
        </authorList>
    </citation>
    <scope>NUCLEOTIDE SEQUENCE [LARGE SCALE GENOMIC DNA]</scope>
</reference>
<dbReference type="EMBL" id="KU160649">
    <property type="protein sequence ID" value="ALY09213.1"/>
    <property type="molecule type" value="Genomic_DNA"/>
</dbReference>